<dbReference type="Pfam" id="PF05184">
    <property type="entry name" value="SapB_1"/>
    <property type="match status" value="1"/>
</dbReference>
<dbReference type="PROSITE" id="PS51110">
    <property type="entry name" value="SAP_A"/>
    <property type="match status" value="4"/>
</dbReference>
<dbReference type="PROSITE" id="PS50015">
    <property type="entry name" value="SAP_B"/>
    <property type="match status" value="1"/>
</dbReference>
<dbReference type="InterPro" id="IPR051428">
    <property type="entry name" value="Sphingo_Act-Surfact_Prot"/>
</dbReference>
<evidence type="ECO:0000256" key="5">
    <source>
        <dbReference type="ARBA" id="ARBA00023180"/>
    </source>
</evidence>
<evidence type="ECO:0000256" key="4">
    <source>
        <dbReference type="ARBA" id="ARBA00023157"/>
    </source>
</evidence>
<keyword evidence="7" id="KW-1185">Reference proteome</keyword>
<keyword evidence="4" id="KW-1015">Disulfide bond</keyword>
<accession>A0A183MVM2</accession>
<dbReference type="Gene3D" id="1.10.225.10">
    <property type="entry name" value="Saposin-like"/>
    <property type="match status" value="1"/>
</dbReference>
<evidence type="ECO:0000313" key="7">
    <source>
        <dbReference type="Proteomes" id="UP000277204"/>
    </source>
</evidence>
<evidence type="ECO:0000256" key="1">
    <source>
        <dbReference type="ARBA" id="ARBA00004613"/>
    </source>
</evidence>
<evidence type="ECO:0000313" key="6">
    <source>
        <dbReference type="EMBL" id="VDP34169.1"/>
    </source>
</evidence>
<comment type="subcellular location">
    <subcellularLocation>
        <location evidence="1">Secreted</location>
    </subcellularLocation>
</comment>
<dbReference type="PANTHER" id="PTHR11480">
    <property type="entry name" value="SAPOSIN-RELATED"/>
    <property type="match status" value="1"/>
</dbReference>
<dbReference type="STRING" id="48269.A0A183MVM2"/>
<dbReference type="GO" id="GO:0005576">
    <property type="term" value="C:extracellular region"/>
    <property type="evidence" value="ECO:0007669"/>
    <property type="project" value="UniProtKB-SubCell"/>
</dbReference>
<organism evidence="6 7">
    <name type="scientific">Schistosoma margrebowiei</name>
    <dbReference type="NCBI Taxonomy" id="48269"/>
    <lineage>
        <taxon>Eukaryota</taxon>
        <taxon>Metazoa</taxon>
        <taxon>Spiralia</taxon>
        <taxon>Lophotrochozoa</taxon>
        <taxon>Platyhelminthes</taxon>
        <taxon>Trematoda</taxon>
        <taxon>Digenea</taxon>
        <taxon>Strigeidida</taxon>
        <taxon>Schistosomatoidea</taxon>
        <taxon>Schistosomatidae</taxon>
        <taxon>Schistosoma</taxon>
    </lineage>
</organism>
<dbReference type="Proteomes" id="UP000277204">
    <property type="component" value="Unassembled WGS sequence"/>
</dbReference>
<keyword evidence="5" id="KW-0325">Glycoprotein</keyword>
<dbReference type="InterPro" id="IPR007856">
    <property type="entry name" value="SapB_1"/>
</dbReference>
<dbReference type="PANTHER" id="PTHR11480:SF3">
    <property type="entry name" value="BCDNA.GH08312"/>
    <property type="match status" value="1"/>
</dbReference>
<dbReference type="AlphaFoldDB" id="A0A183MVM2"/>
<reference evidence="6 7" key="1">
    <citation type="submission" date="2018-11" db="EMBL/GenBank/DDBJ databases">
        <authorList>
            <consortium name="Pathogen Informatics"/>
        </authorList>
    </citation>
    <scope>NUCLEOTIDE SEQUENCE [LARGE SCALE GENOMIC DNA]</scope>
    <source>
        <strain evidence="6 7">Zambia</strain>
    </source>
</reference>
<name>A0A183MVM2_9TREM</name>
<dbReference type="InterPro" id="IPR008139">
    <property type="entry name" value="SaposinB_dom"/>
</dbReference>
<protein>
    <submittedName>
        <fullName evidence="6">Uncharacterized protein</fullName>
    </submittedName>
</protein>
<dbReference type="SUPFAM" id="SSF47862">
    <property type="entry name" value="Saposin"/>
    <property type="match status" value="1"/>
</dbReference>
<evidence type="ECO:0000256" key="2">
    <source>
        <dbReference type="ARBA" id="ARBA00022525"/>
    </source>
</evidence>
<dbReference type="EMBL" id="UZAI01018179">
    <property type="protein sequence ID" value="VDP34169.1"/>
    <property type="molecule type" value="Genomic_DNA"/>
</dbReference>
<dbReference type="GO" id="GO:0006629">
    <property type="term" value="P:lipid metabolic process"/>
    <property type="evidence" value="ECO:0007669"/>
    <property type="project" value="InterPro"/>
</dbReference>
<keyword evidence="2" id="KW-0964">Secreted</keyword>
<keyword evidence="3" id="KW-0732">Signal</keyword>
<gene>
    <name evidence="6" type="ORF">SMRZ_LOCUS20097</name>
</gene>
<evidence type="ECO:0000256" key="3">
    <source>
        <dbReference type="ARBA" id="ARBA00022729"/>
    </source>
</evidence>
<dbReference type="Pfam" id="PF02199">
    <property type="entry name" value="SapA"/>
    <property type="match status" value="4"/>
</dbReference>
<dbReference type="InterPro" id="IPR003119">
    <property type="entry name" value="SAP_A"/>
</dbReference>
<sequence>MVFIHVVNILAEIDTPLTATLSSGIDVCLTCKFFVETLYGQLQNNKTEEELKHLIKNACSVLPAGYADRTISLCQSIPAWSLSEQNPCLSGSTYWCRDYSTAKMCNAVKYCSSIGWKTYPSSNQNKLFKSQCELMKLTEICVNSELAKKCNRLNECYEQQVKNFLNLFSISTVSLNNDKINKSPCSVCVVMTTKWLLQWDLFGGPIINRSICSEYKTENELQQCYDVIEKAGVLLIHSRSDRNNVEQICARTINCASVKDGENEQLSETIDQSVNEDPDKLSSFALYDFDKIACSWGATYWCSSKETARKCNATNYCIATYWPEINTNGIDNDNKDNSIIESHATTTSLPKPIEKTKSDPCSWGAPYWCQSKEIAKKCGNAALVHCETKVWITLSDLTKSSHKITSKLDDRCARGSSFWCASFENAKLCGEHAEWHCINVVWSNIHKFKSNSINP</sequence>
<proteinExistence type="predicted"/>
<dbReference type="SMART" id="SM00162">
    <property type="entry name" value="SAPA"/>
    <property type="match status" value="4"/>
</dbReference>
<dbReference type="InterPro" id="IPR011001">
    <property type="entry name" value="Saposin-like"/>
</dbReference>